<evidence type="ECO:0000313" key="2">
    <source>
        <dbReference type="Proteomes" id="UP000319783"/>
    </source>
</evidence>
<organism evidence="1 2">
    <name type="scientific">Candidatus Jettenia ecosi</name>
    <dbReference type="NCBI Taxonomy" id="2494326"/>
    <lineage>
        <taxon>Bacteria</taxon>
        <taxon>Pseudomonadati</taxon>
        <taxon>Planctomycetota</taxon>
        <taxon>Candidatus Brocadiia</taxon>
        <taxon>Candidatus Brocadiales</taxon>
        <taxon>Candidatus Brocadiaceae</taxon>
        <taxon>Candidatus Jettenia</taxon>
    </lineage>
</organism>
<sequence>MYSHGTHIAYYHFYNDIKFSHFGKEVRIMRKLEKAQKIQSTI</sequence>
<gene>
    <name evidence="1" type="ORF">JETT_1339</name>
</gene>
<protein>
    <submittedName>
        <fullName evidence="1">Uncharacterized protein</fullName>
    </submittedName>
</protein>
<dbReference type="Proteomes" id="UP000319783">
    <property type="component" value="Unassembled WGS sequence"/>
</dbReference>
<dbReference type="AlphaFoldDB" id="A0A533QC43"/>
<comment type="caution">
    <text evidence="1">The sequence shown here is derived from an EMBL/GenBank/DDBJ whole genome shotgun (WGS) entry which is preliminary data.</text>
</comment>
<accession>A0A533QC43</accession>
<name>A0A533QC43_9BACT</name>
<dbReference type="EMBL" id="SULG01000022">
    <property type="protein sequence ID" value="TLD42307.1"/>
    <property type="molecule type" value="Genomic_DNA"/>
</dbReference>
<reference evidence="1 2" key="1">
    <citation type="submission" date="2019-04" db="EMBL/GenBank/DDBJ databases">
        <title>Genome of a novel bacterium Candidatus Jettenia ecosi reconstructed from metagenome of an anammox bioreactor.</title>
        <authorList>
            <person name="Mardanov A.V."/>
            <person name="Beletsky A.V."/>
            <person name="Ravin N.V."/>
            <person name="Botchkova E.A."/>
            <person name="Litti Y.V."/>
            <person name="Nozhevnikova A.N."/>
        </authorList>
    </citation>
    <scope>NUCLEOTIDE SEQUENCE [LARGE SCALE GENOMIC DNA]</scope>
    <source>
        <strain evidence="1">J2</strain>
    </source>
</reference>
<evidence type="ECO:0000313" key="1">
    <source>
        <dbReference type="EMBL" id="TLD42307.1"/>
    </source>
</evidence>
<proteinExistence type="predicted"/>